<dbReference type="Pfam" id="PF13556">
    <property type="entry name" value="HTH_30"/>
    <property type="match status" value="1"/>
</dbReference>
<dbReference type="InterPro" id="IPR025736">
    <property type="entry name" value="PucR_C-HTH_dom"/>
</dbReference>
<reference evidence="4" key="1">
    <citation type="journal article" date="2019" name="Int. J. Syst. Evol. Microbiol.">
        <title>The Global Catalogue of Microorganisms (GCM) 10K type strain sequencing project: providing services to taxonomists for standard genome sequencing and annotation.</title>
        <authorList>
            <consortium name="The Broad Institute Genomics Platform"/>
            <consortium name="The Broad Institute Genome Sequencing Center for Infectious Disease"/>
            <person name="Wu L."/>
            <person name="Ma J."/>
        </authorList>
    </citation>
    <scope>NUCLEOTIDE SEQUENCE [LARGE SCALE GENOMIC DNA]</scope>
    <source>
        <strain evidence="4">TBRC 7912</strain>
    </source>
</reference>
<evidence type="ECO:0000313" key="3">
    <source>
        <dbReference type="EMBL" id="MFC3979252.1"/>
    </source>
</evidence>
<proteinExistence type="predicted"/>
<dbReference type="InterPro" id="IPR042070">
    <property type="entry name" value="PucR_C-HTH_sf"/>
</dbReference>
<dbReference type="PANTHER" id="PTHR33744:SF17">
    <property type="entry name" value="CONSERVED PROTEIN"/>
    <property type="match status" value="1"/>
</dbReference>
<gene>
    <name evidence="3" type="ORF">ACFOYY_03915</name>
</gene>
<dbReference type="Proteomes" id="UP001595698">
    <property type="component" value="Unassembled WGS sequence"/>
</dbReference>
<accession>A0ABV8EW40</accession>
<sequence length="531" mass="56703">MNGVLTQHLHELVHSLGASLDVPVEVTDVQLNRIARSMPSSSADEHLAEAVSPRHLGLSARSVALISEPVYIGGGADLGMPLMLVIPVRSPGSAPSLLLWITCVRGPLSPERIESVGRIAEATVCSLEAAGLLVSPEWADDHVGRAFASGDLDGLDSLLGQAIGGGRLLHDGTFVCLALSMPAVLDPDSSGSAAQRRLTAVMNRFAEDHLRDRCLIAFSGSVSFALLAPHPRDVQTTLPGRLATKTVDLIFRSRRNGADLPWLVAVSTIVTDRASVAVWQARQSLDLAEGMGWKHQVVHWERTAHMRGLAAVPTDVLMCHFISPSLRRLLEDESAEDLVRTLRAFLTTAGNVKQVAADLYLHRATVYHRIRKVEARLGVDLFSGAGRLEVHAGLLAAEIVASRTTAGREPPGRLAPRPSPSPPASARVESHGAPSRPGGTPEDEPVGDDEHERLSDRGPGGPCGPGVPRAAVHGETAQPDAGLVRVDRAVCQPVRPQSARDPQRRTVLHERGAVDAGRPRASDPRPIHRTM</sequence>
<protein>
    <submittedName>
        <fullName evidence="3">PucR family transcriptional regulator</fullName>
    </submittedName>
</protein>
<dbReference type="RefSeq" id="WP_386187897.1">
    <property type="nucleotide sequence ID" value="NZ_JBHSBC010000002.1"/>
</dbReference>
<organism evidence="3 4">
    <name type="scientific">Streptosporangium jomthongense</name>
    <dbReference type="NCBI Taxonomy" id="1193683"/>
    <lineage>
        <taxon>Bacteria</taxon>
        <taxon>Bacillati</taxon>
        <taxon>Actinomycetota</taxon>
        <taxon>Actinomycetes</taxon>
        <taxon>Streptosporangiales</taxon>
        <taxon>Streptosporangiaceae</taxon>
        <taxon>Streptosporangium</taxon>
    </lineage>
</organism>
<dbReference type="InterPro" id="IPR051448">
    <property type="entry name" value="CdaR-like_regulators"/>
</dbReference>
<dbReference type="Gene3D" id="1.10.10.2840">
    <property type="entry name" value="PucR C-terminal helix-turn-helix domain"/>
    <property type="match status" value="1"/>
</dbReference>
<evidence type="ECO:0000256" key="1">
    <source>
        <dbReference type="SAM" id="MobiDB-lite"/>
    </source>
</evidence>
<evidence type="ECO:0000259" key="2">
    <source>
        <dbReference type="Pfam" id="PF13556"/>
    </source>
</evidence>
<dbReference type="PANTHER" id="PTHR33744">
    <property type="entry name" value="CARBOHYDRATE DIACID REGULATOR"/>
    <property type="match status" value="1"/>
</dbReference>
<evidence type="ECO:0000313" key="4">
    <source>
        <dbReference type="Proteomes" id="UP001595698"/>
    </source>
</evidence>
<keyword evidence="4" id="KW-1185">Reference proteome</keyword>
<feature type="domain" description="PucR C-terminal helix-turn-helix" evidence="2">
    <location>
        <begin position="338"/>
        <end position="396"/>
    </location>
</feature>
<dbReference type="EMBL" id="JBHSBC010000002">
    <property type="protein sequence ID" value="MFC3979252.1"/>
    <property type="molecule type" value="Genomic_DNA"/>
</dbReference>
<comment type="caution">
    <text evidence="3">The sequence shown here is derived from an EMBL/GenBank/DDBJ whole genome shotgun (WGS) entry which is preliminary data.</text>
</comment>
<name>A0ABV8EW40_9ACTN</name>
<feature type="compositionally biased region" description="Basic and acidic residues" evidence="1">
    <location>
        <begin position="501"/>
        <end position="531"/>
    </location>
</feature>
<feature type="region of interest" description="Disordered" evidence="1">
    <location>
        <begin position="405"/>
        <end position="531"/>
    </location>
</feature>